<dbReference type="RefSeq" id="WP_188727776.1">
    <property type="nucleotide sequence ID" value="NZ_BMKV01000001.1"/>
</dbReference>
<keyword evidence="3" id="KW-0808">Transferase</keyword>
<reference evidence="4" key="1">
    <citation type="journal article" date="2019" name="Int. J. Syst. Evol. Microbiol.">
        <title>The Global Catalogue of Microorganisms (GCM) 10K type strain sequencing project: providing services to taxonomists for standard genome sequencing and annotation.</title>
        <authorList>
            <consortium name="The Broad Institute Genomics Platform"/>
            <consortium name="The Broad Institute Genome Sequencing Center for Infectious Disease"/>
            <person name="Wu L."/>
            <person name="Ma J."/>
        </authorList>
    </citation>
    <scope>NUCLEOTIDE SEQUENCE [LARGE SCALE GENOMIC DNA]</scope>
    <source>
        <strain evidence="4">CGMCC 1.3601</strain>
    </source>
</reference>
<comment type="caution">
    <text evidence="3">The sequence shown here is derived from an EMBL/GenBank/DDBJ whole genome shotgun (WGS) entry which is preliminary data.</text>
</comment>
<accession>A0ABQ2CBG2</accession>
<evidence type="ECO:0000313" key="3">
    <source>
        <dbReference type="EMBL" id="GGI73289.1"/>
    </source>
</evidence>
<dbReference type="InterPro" id="IPR029044">
    <property type="entry name" value="Nucleotide-diphossugar_trans"/>
</dbReference>
<feature type="domain" description="Glycosyltransferase 2-like" evidence="2">
    <location>
        <begin position="11"/>
        <end position="166"/>
    </location>
</feature>
<comment type="similarity">
    <text evidence="1">Belongs to the glycosyltransferase 2 family.</text>
</comment>
<proteinExistence type="inferred from homology"/>
<evidence type="ECO:0000256" key="1">
    <source>
        <dbReference type="ARBA" id="ARBA00006739"/>
    </source>
</evidence>
<dbReference type="CDD" id="cd04179">
    <property type="entry name" value="DPM_DPG-synthase_like"/>
    <property type="match status" value="1"/>
</dbReference>
<gene>
    <name evidence="3" type="ORF">GCM10007175_07680</name>
</gene>
<dbReference type="GO" id="GO:0016740">
    <property type="term" value="F:transferase activity"/>
    <property type="evidence" value="ECO:0007669"/>
    <property type="project" value="UniProtKB-KW"/>
</dbReference>
<name>A0ABQ2CBG2_9MICC</name>
<dbReference type="Pfam" id="PF00535">
    <property type="entry name" value="Glycos_transf_2"/>
    <property type="match status" value="1"/>
</dbReference>
<evidence type="ECO:0000313" key="4">
    <source>
        <dbReference type="Proteomes" id="UP000658754"/>
    </source>
</evidence>
<evidence type="ECO:0000259" key="2">
    <source>
        <dbReference type="Pfam" id="PF00535"/>
    </source>
</evidence>
<dbReference type="PANTHER" id="PTHR48090:SF7">
    <property type="entry name" value="RFBJ PROTEIN"/>
    <property type="match status" value="1"/>
</dbReference>
<dbReference type="InterPro" id="IPR001173">
    <property type="entry name" value="Glyco_trans_2-like"/>
</dbReference>
<dbReference type="PANTHER" id="PTHR48090">
    <property type="entry name" value="UNDECAPRENYL-PHOSPHATE 4-DEOXY-4-FORMAMIDO-L-ARABINOSE TRANSFERASE-RELATED"/>
    <property type="match status" value="1"/>
</dbReference>
<protein>
    <submittedName>
        <fullName evidence="3">Glycosyl transferase family 2</fullName>
    </submittedName>
</protein>
<dbReference type="InterPro" id="IPR050256">
    <property type="entry name" value="Glycosyltransferase_2"/>
</dbReference>
<sequence>MRNLENNRVLVIMPAWNEADCVGATVAEVLTLDEPYDVLVVNDGSTDETPRIAASAGATVLNLPFNLGVGGAMRAGFRYAQRLGYSQVIQVDADGQHDPRNIREVLNGLESADISIGARFANRGDYTVKGPRKWAMKLLASVLSKLAKTTLTDVTSGFRAGNSRAIVQYLDHYPAEYLGDTIDSLVVAIRSGLSVTQVPVEMRPRQGGTPSHHPIKAAVYLGRSFFALAFALTRRRSHVALPLQTMAGQK</sequence>
<dbReference type="Proteomes" id="UP000658754">
    <property type="component" value="Unassembled WGS sequence"/>
</dbReference>
<dbReference type="SUPFAM" id="SSF53448">
    <property type="entry name" value="Nucleotide-diphospho-sugar transferases"/>
    <property type="match status" value="1"/>
</dbReference>
<dbReference type="EMBL" id="BMKV01000001">
    <property type="protein sequence ID" value="GGI73289.1"/>
    <property type="molecule type" value="Genomic_DNA"/>
</dbReference>
<organism evidence="3 4">
    <name type="scientific">Pseudarthrobacter scleromae</name>
    <dbReference type="NCBI Taxonomy" id="158897"/>
    <lineage>
        <taxon>Bacteria</taxon>
        <taxon>Bacillati</taxon>
        <taxon>Actinomycetota</taxon>
        <taxon>Actinomycetes</taxon>
        <taxon>Micrococcales</taxon>
        <taxon>Micrococcaceae</taxon>
        <taxon>Pseudarthrobacter</taxon>
    </lineage>
</organism>
<dbReference type="Gene3D" id="3.90.550.10">
    <property type="entry name" value="Spore Coat Polysaccharide Biosynthesis Protein SpsA, Chain A"/>
    <property type="match status" value="1"/>
</dbReference>
<keyword evidence="4" id="KW-1185">Reference proteome</keyword>